<accession>A0ABQ9XGD2</accession>
<dbReference type="InterPro" id="IPR043136">
    <property type="entry name" value="B30.2/SPRY_sf"/>
</dbReference>
<dbReference type="Gene3D" id="2.60.120.920">
    <property type="match status" value="1"/>
</dbReference>
<dbReference type="EMBL" id="JARBJD010000158">
    <property type="protein sequence ID" value="KAK2949331.1"/>
    <property type="molecule type" value="Genomic_DNA"/>
</dbReference>
<sequence length="406" mass="44342">MWSFPVNQKPSDISCTSLAANDPAPMAHFIVNSTIITCSDVDLDLFGIARLSTALLETPITQGKVSVTLTILCLPTVVYRVGGVNISLLDSAAPVPKIDKLLGWDVKDSLSLSSSTGEIWCKVASTLYHLRTVPCHAILKEGDCVRVEVDMDSTPRTVQFFVNGESGRCFVSGLPPSVRIGFNVYGQGTSFRIDRIIQQERPTPIDPEMVRIIEGLRTWPIADTRRPRTSYFLSQPALSWMFLHHNEMERLEEGLGNASGAMSRRSVVKKMDPQTPAPFSSYSDAPVPLLGEDLGWEVENSVSLTSSTGKLSHNTPSTQRTHQREICHANLSENSNHTRNCVSHRHPSLSFHNPIGIVRIGLLDSTAPVPKLGEDLGLGVKEPRSVIHAPPSTPTFSASIVCDVPS</sequence>
<reference evidence="1 2" key="1">
    <citation type="journal article" date="2022" name="bioRxiv">
        <title>Genomics of Preaxostyla Flagellates Illuminates Evolutionary Transitions and the Path Towards Mitochondrial Loss.</title>
        <authorList>
            <person name="Novak L.V.F."/>
            <person name="Treitli S.C."/>
            <person name="Pyrih J."/>
            <person name="Halakuc P."/>
            <person name="Pipaliya S.V."/>
            <person name="Vacek V."/>
            <person name="Brzon O."/>
            <person name="Soukal P."/>
            <person name="Eme L."/>
            <person name="Dacks J.B."/>
            <person name="Karnkowska A."/>
            <person name="Elias M."/>
            <person name="Hampl V."/>
        </authorList>
    </citation>
    <scope>NUCLEOTIDE SEQUENCE [LARGE SCALE GENOMIC DNA]</scope>
    <source>
        <strain evidence="1">NAU3</strain>
        <tissue evidence="1">Gut</tissue>
    </source>
</reference>
<name>A0ABQ9XGD2_9EUKA</name>
<evidence type="ECO:0000313" key="1">
    <source>
        <dbReference type="EMBL" id="KAK2949331.1"/>
    </source>
</evidence>
<comment type="caution">
    <text evidence="1">The sequence shown here is derived from an EMBL/GenBank/DDBJ whole genome shotgun (WGS) entry which is preliminary data.</text>
</comment>
<dbReference type="Proteomes" id="UP001281761">
    <property type="component" value="Unassembled WGS sequence"/>
</dbReference>
<proteinExistence type="predicted"/>
<keyword evidence="2" id="KW-1185">Reference proteome</keyword>
<organism evidence="1 2">
    <name type="scientific">Blattamonas nauphoetae</name>
    <dbReference type="NCBI Taxonomy" id="2049346"/>
    <lineage>
        <taxon>Eukaryota</taxon>
        <taxon>Metamonada</taxon>
        <taxon>Preaxostyla</taxon>
        <taxon>Oxymonadida</taxon>
        <taxon>Blattamonas</taxon>
    </lineage>
</organism>
<evidence type="ECO:0000313" key="2">
    <source>
        <dbReference type="Proteomes" id="UP001281761"/>
    </source>
</evidence>
<evidence type="ECO:0008006" key="3">
    <source>
        <dbReference type="Google" id="ProtNLM"/>
    </source>
</evidence>
<protein>
    <recommendedName>
        <fullName evidence="3">SPRY domain-containing protein</fullName>
    </recommendedName>
</protein>
<gene>
    <name evidence="1" type="ORF">BLNAU_15711</name>
</gene>